<dbReference type="Proteomes" id="UP001377168">
    <property type="component" value="Unassembled WGS sequence"/>
</dbReference>
<organism evidence="1 2">
    <name type="scientific">Streptomyces achmelvichensis</name>
    <dbReference type="NCBI Taxonomy" id="3134111"/>
    <lineage>
        <taxon>Bacteria</taxon>
        <taxon>Bacillati</taxon>
        <taxon>Actinomycetota</taxon>
        <taxon>Actinomycetes</taxon>
        <taxon>Kitasatosporales</taxon>
        <taxon>Streptomycetaceae</taxon>
        <taxon>Streptomyces</taxon>
    </lineage>
</organism>
<sequence length="271" mass="28184">MRRSTRLKRSLRIGAVAVPTSVALALMSFSGTAAADDGGASLLPMKPADVQPYMQKVAPLAGRVHLDTCPTLSGSESNLDDTTRLRTANRPFLIKSIADGGLGTTRTTSDYQGGAGGSTCTFEGNLVTDTTYPVGMASDNIAPNVDSLWFTQSTQVSREQSQTTGWSVNASLTAGTSNVSGGGGFTYNTSGTTTSGEVHGSESKLTVFPQGKTVRVEARKNGGWYDGYIVNKITVPMAGLVTTIYPARVFVGSPGASPVTWIVTDQSGGAQ</sequence>
<protein>
    <submittedName>
        <fullName evidence="1">Uncharacterized protein</fullName>
    </submittedName>
</protein>
<comment type="caution">
    <text evidence="1">The sequence shown here is derived from an EMBL/GenBank/DDBJ whole genome shotgun (WGS) entry which is preliminary data.</text>
</comment>
<name>A0ACC6PLK4_9ACTN</name>
<proteinExistence type="predicted"/>
<evidence type="ECO:0000313" key="1">
    <source>
        <dbReference type="EMBL" id="MEJ8632358.1"/>
    </source>
</evidence>
<gene>
    <name evidence="1" type="ORF">WKI67_02715</name>
</gene>
<dbReference type="EMBL" id="JBBKAJ010000013">
    <property type="protein sequence ID" value="MEJ8632358.1"/>
    <property type="molecule type" value="Genomic_DNA"/>
</dbReference>
<accession>A0ACC6PLK4</accession>
<evidence type="ECO:0000313" key="2">
    <source>
        <dbReference type="Proteomes" id="UP001377168"/>
    </source>
</evidence>
<keyword evidence="2" id="KW-1185">Reference proteome</keyword>
<reference evidence="1" key="1">
    <citation type="submission" date="2024-03" db="EMBL/GenBank/DDBJ databases">
        <title>Novel Streptomyces species of biotechnological and ecological value are a feature of Machair soil.</title>
        <authorList>
            <person name="Prole J.R."/>
            <person name="Goodfellow M."/>
            <person name="Allenby N."/>
            <person name="Ward A.C."/>
        </authorList>
    </citation>
    <scope>NUCLEOTIDE SEQUENCE</scope>
    <source>
        <strain evidence="1">MS2.AVA.5</strain>
    </source>
</reference>